<dbReference type="RefSeq" id="XP_041762962.1">
    <property type="nucleotide sequence ID" value="XM_041907028.1"/>
</dbReference>
<dbReference type="GO" id="GO:0008270">
    <property type="term" value="F:zinc ion binding"/>
    <property type="evidence" value="ECO:0007669"/>
    <property type="project" value="UniProtKB-UniRule"/>
</dbReference>
<dbReference type="Proteomes" id="UP000075903">
    <property type="component" value="Unassembled WGS sequence"/>
</dbReference>
<evidence type="ECO:0000256" key="7">
    <source>
        <dbReference type="PROSITE-ProRule" id="PRU00042"/>
    </source>
</evidence>
<dbReference type="FunFam" id="3.30.160.60:FF:000624">
    <property type="entry name" value="zinc finger protein 697"/>
    <property type="match status" value="1"/>
</dbReference>
<evidence type="ECO:0000313" key="13">
    <source>
        <dbReference type="Proteomes" id="UP000075903"/>
    </source>
</evidence>
<feature type="region of interest" description="Disordered" evidence="9">
    <location>
        <begin position="295"/>
        <end position="334"/>
    </location>
</feature>
<evidence type="ECO:0000313" key="12">
    <source>
        <dbReference type="EnsemblMetazoa" id="AMEM013214-PA"/>
    </source>
</evidence>
<keyword evidence="3" id="KW-0677">Repeat</keyword>
<dbReference type="Pfam" id="PF00096">
    <property type="entry name" value="zf-C2H2"/>
    <property type="match status" value="1"/>
</dbReference>
<feature type="domain" description="C2H2-type" evidence="10">
    <location>
        <begin position="363"/>
        <end position="390"/>
    </location>
</feature>
<name>A0A182VDP5_ANOME</name>
<feature type="binding site" evidence="8">
    <location>
        <position position="56"/>
    </location>
    <ligand>
        <name>Zn(2+)</name>
        <dbReference type="ChEBI" id="CHEBI:29105"/>
    </ligand>
</feature>
<dbReference type="FunFam" id="3.30.160.60:FF:004730">
    <property type="match status" value="1"/>
</dbReference>
<dbReference type="InterPro" id="IPR036236">
    <property type="entry name" value="Znf_C2H2_sf"/>
</dbReference>
<dbReference type="AlphaFoldDB" id="A0A182VDP5"/>
<evidence type="ECO:0000256" key="1">
    <source>
        <dbReference type="ARBA" id="ARBA00004123"/>
    </source>
</evidence>
<feature type="compositionally biased region" description="Polar residues" evidence="9">
    <location>
        <begin position="125"/>
        <end position="138"/>
    </location>
</feature>
<dbReference type="FunFam" id="3.30.160.60:FF:001498">
    <property type="entry name" value="Zinc finger protein 404"/>
    <property type="match status" value="1"/>
</dbReference>
<dbReference type="GO" id="GO:0000981">
    <property type="term" value="F:DNA-binding transcription factor activity, RNA polymerase II-specific"/>
    <property type="evidence" value="ECO:0007669"/>
    <property type="project" value="TreeGrafter"/>
</dbReference>
<protein>
    <recommendedName>
        <fullName evidence="14">Protein krueppel</fullName>
    </recommendedName>
</protein>
<evidence type="ECO:0000256" key="4">
    <source>
        <dbReference type="ARBA" id="ARBA00022771"/>
    </source>
</evidence>
<feature type="binding site" evidence="8">
    <location>
        <position position="9"/>
    </location>
    <ligand>
        <name>Zn(2+)</name>
        <dbReference type="ChEBI" id="CHEBI:29105"/>
    </ligand>
</feature>
<feature type="compositionally biased region" description="Polar residues" evidence="9">
    <location>
        <begin position="317"/>
        <end position="329"/>
    </location>
</feature>
<feature type="binding site" evidence="8">
    <location>
        <position position="12"/>
    </location>
    <ligand>
        <name>Zn(2+)</name>
        <dbReference type="ChEBI" id="CHEBI:29105"/>
    </ligand>
</feature>
<dbReference type="PANTHER" id="PTHR23235">
    <property type="entry name" value="KRUEPPEL-LIKE TRANSCRIPTION FACTOR"/>
    <property type="match status" value="1"/>
</dbReference>
<dbReference type="GO" id="GO:0000978">
    <property type="term" value="F:RNA polymerase II cis-regulatory region sequence-specific DNA binding"/>
    <property type="evidence" value="ECO:0007669"/>
    <property type="project" value="TreeGrafter"/>
</dbReference>
<dbReference type="GO" id="GO:0005634">
    <property type="term" value="C:nucleus"/>
    <property type="evidence" value="ECO:0007669"/>
    <property type="project" value="UniProtKB-SubCell"/>
</dbReference>
<organism evidence="12 13">
    <name type="scientific">Anopheles merus</name>
    <name type="common">Mosquito</name>
    <dbReference type="NCBI Taxonomy" id="30066"/>
    <lineage>
        <taxon>Eukaryota</taxon>
        <taxon>Metazoa</taxon>
        <taxon>Ecdysozoa</taxon>
        <taxon>Arthropoda</taxon>
        <taxon>Hexapoda</taxon>
        <taxon>Insecta</taxon>
        <taxon>Pterygota</taxon>
        <taxon>Neoptera</taxon>
        <taxon>Endopterygota</taxon>
        <taxon>Diptera</taxon>
        <taxon>Nematocera</taxon>
        <taxon>Culicoidea</taxon>
        <taxon>Culicidae</taxon>
        <taxon>Anophelinae</taxon>
        <taxon>Anopheles</taxon>
    </lineage>
</organism>
<comment type="subcellular location">
    <subcellularLocation>
        <location evidence="1">Nucleus</location>
    </subcellularLocation>
</comment>
<dbReference type="Gene3D" id="3.30.160.60">
    <property type="entry name" value="Classic Zinc Finger"/>
    <property type="match status" value="3"/>
</dbReference>
<dbReference type="SUPFAM" id="SSF57667">
    <property type="entry name" value="beta-beta-alpha zinc fingers"/>
    <property type="match status" value="2"/>
</dbReference>
<evidence type="ECO:0000256" key="6">
    <source>
        <dbReference type="ARBA" id="ARBA00023242"/>
    </source>
</evidence>
<dbReference type="Pfam" id="PF07776">
    <property type="entry name" value="zf-AD"/>
    <property type="match status" value="1"/>
</dbReference>
<keyword evidence="6" id="KW-0539">Nucleus</keyword>
<evidence type="ECO:0000256" key="2">
    <source>
        <dbReference type="ARBA" id="ARBA00022723"/>
    </source>
</evidence>
<keyword evidence="4 7" id="KW-0863">Zinc-finger</keyword>
<keyword evidence="2 8" id="KW-0479">Metal-binding</keyword>
<evidence type="ECO:0000256" key="3">
    <source>
        <dbReference type="ARBA" id="ARBA00022737"/>
    </source>
</evidence>
<dbReference type="PROSITE" id="PS00028">
    <property type="entry name" value="ZINC_FINGER_C2H2_1"/>
    <property type="match status" value="4"/>
</dbReference>
<reference evidence="12" key="1">
    <citation type="submission" date="2020-05" db="UniProtKB">
        <authorList>
            <consortium name="EnsemblMetazoa"/>
        </authorList>
    </citation>
    <scope>IDENTIFICATION</scope>
    <source>
        <strain evidence="12">MAF</strain>
    </source>
</reference>
<feature type="binding site" evidence="8">
    <location>
        <position position="59"/>
    </location>
    <ligand>
        <name>Zn(2+)</name>
        <dbReference type="ChEBI" id="CHEBI:29105"/>
    </ligand>
</feature>
<evidence type="ECO:0008006" key="14">
    <source>
        <dbReference type="Google" id="ProtNLM"/>
    </source>
</evidence>
<feature type="domain" description="ZAD" evidence="11">
    <location>
        <begin position="7"/>
        <end position="83"/>
    </location>
</feature>
<dbReference type="KEGG" id="amer:121588733"/>
<dbReference type="GeneID" id="121588733"/>
<dbReference type="PROSITE" id="PS50157">
    <property type="entry name" value="ZINC_FINGER_C2H2_2"/>
    <property type="match status" value="3"/>
</dbReference>
<evidence type="ECO:0000256" key="9">
    <source>
        <dbReference type="SAM" id="MobiDB-lite"/>
    </source>
</evidence>
<sequence>MVSISSSACRLCLNIPPTDSLVFSVFDTYQGRVLSQLIDELFAIKILEDERLQSLCIECVNRINTVNKIKQLFVTNNGKLQQISPSPGSFVEELVYEVFTSGTEECAKIENVSINYVIEAEQQRNKPTATETSASTGEPLSKLCPSSEEDNTFDVESTDLNCEDEPEDESATKEETKRIQSSTYKPKEALTTEQPKPNLPTPGQLPQHKCYFCGTVFENSLQFTNHLPSHFSEVPYACSECDGLVFKTVREASRHIGFHDARERPFKCRICPLRFPKRTNSLTHERKLHRFKLKRMAEKDSKANGSAVGRRSDVKGTANSSISREQSATPKREQPECEICSKKFTAKKNLTRHLMIHTGEKPFKCEPCGLSYRQSGELKRHSLLHGEEKPTDNSDSSKERVSDERPKRANKRRVSGKWLHSC</sequence>
<dbReference type="PANTHER" id="PTHR23235:SF120">
    <property type="entry name" value="KRUPPEL-LIKE FACTOR 15"/>
    <property type="match status" value="1"/>
</dbReference>
<dbReference type="SMART" id="SM00868">
    <property type="entry name" value="zf-AD"/>
    <property type="match status" value="1"/>
</dbReference>
<accession>A0A182VDP5</accession>
<feature type="domain" description="C2H2-type" evidence="10">
    <location>
        <begin position="208"/>
        <end position="235"/>
    </location>
</feature>
<keyword evidence="5 8" id="KW-0862">Zinc</keyword>
<keyword evidence="13" id="KW-1185">Reference proteome</keyword>
<dbReference type="STRING" id="30066.A0A182VDP5"/>
<feature type="domain" description="C2H2-type" evidence="10">
    <location>
        <begin position="335"/>
        <end position="362"/>
    </location>
</feature>
<dbReference type="VEuPathDB" id="VectorBase:AMEM21_007255"/>
<proteinExistence type="predicted"/>
<dbReference type="PROSITE" id="PS51915">
    <property type="entry name" value="ZAD"/>
    <property type="match status" value="1"/>
</dbReference>
<dbReference type="EnsemblMetazoa" id="AMEM013214-RA">
    <property type="protein sequence ID" value="AMEM013214-PA"/>
    <property type="gene ID" value="AMEM013214"/>
</dbReference>
<feature type="compositionally biased region" description="Basic and acidic residues" evidence="9">
    <location>
        <begin position="379"/>
        <end position="407"/>
    </location>
</feature>
<dbReference type="Gene3D" id="3.40.1800.20">
    <property type="match status" value="1"/>
</dbReference>
<dbReference type="SMART" id="SM00355">
    <property type="entry name" value="ZnF_C2H2"/>
    <property type="match status" value="5"/>
</dbReference>
<feature type="compositionally biased region" description="Acidic residues" evidence="9">
    <location>
        <begin position="147"/>
        <end position="169"/>
    </location>
</feature>
<evidence type="ECO:0000259" key="11">
    <source>
        <dbReference type="PROSITE" id="PS51915"/>
    </source>
</evidence>
<feature type="region of interest" description="Disordered" evidence="9">
    <location>
        <begin position="379"/>
        <end position="422"/>
    </location>
</feature>
<evidence type="ECO:0000256" key="8">
    <source>
        <dbReference type="PROSITE-ProRule" id="PRU01263"/>
    </source>
</evidence>
<evidence type="ECO:0000256" key="5">
    <source>
        <dbReference type="ARBA" id="ARBA00022833"/>
    </source>
</evidence>
<evidence type="ECO:0000259" key="10">
    <source>
        <dbReference type="PROSITE" id="PS50157"/>
    </source>
</evidence>
<dbReference type="InterPro" id="IPR013087">
    <property type="entry name" value="Znf_C2H2_type"/>
</dbReference>
<dbReference type="VEuPathDB" id="VectorBase:AMEM013214"/>
<feature type="region of interest" description="Disordered" evidence="9">
    <location>
        <begin position="122"/>
        <end position="201"/>
    </location>
</feature>
<dbReference type="InterPro" id="IPR012934">
    <property type="entry name" value="Znf_AD"/>
</dbReference>